<protein>
    <submittedName>
        <fullName evidence="2">Uncharacterized protein</fullName>
    </submittedName>
</protein>
<organism evidence="1 2">
    <name type="scientific">Acrobeloides nanus</name>
    <dbReference type="NCBI Taxonomy" id="290746"/>
    <lineage>
        <taxon>Eukaryota</taxon>
        <taxon>Metazoa</taxon>
        <taxon>Ecdysozoa</taxon>
        <taxon>Nematoda</taxon>
        <taxon>Chromadorea</taxon>
        <taxon>Rhabditida</taxon>
        <taxon>Tylenchina</taxon>
        <taxon>Cephalobomorpha</taxon>
        <taxon>Cephaloboidea</taxon>
        <taxon>Cephalobidae</taxon>
        <taxon>Acrobeloides</taxon>
    </lineage>
</organism>
<keyword evidence="1" id="KW-1185">Reference proteome</keyword>
<evidence type="ECO:0000313" key="2">
    <source>
        <dbReference type="WBParaSite" id="ACRNAN_scaffold18293.g12895.t1"/>
    </source>
</evidence>
<dbReference type="WBParaSite" id="ACRNAN_scaffold18293.g12895.t1">
    <property type="protein sequence ID" value="ACRNAN_scaffold18293.g12895.t1"/>
    <property type="gene ID" value="ACRNAN_scaffold18293.g12895"/>
</dbReference>
<accession>A0A914D3H2</accession>
<name>A0A914D3H2_9BILA</name>
<evidence type="ECO:0000313" key="1">
    <source>
        <dbReference type="Proteomes" id="UP000887540"/>
    </source>
</evidence>
<sequence length="219" mass="25667">MEEDRPIFDWSLDKETRINLETGMNLLEAKHEISLKNCIIEAFVMVCNLPLGRPLLVKNFFFTSNDDTITCYVLAHLQELFENLLQVEIANLGFYSRIMQEIFNNPSLLEVSSLPMVVNVRCGYCWSEEVHPSFIKSVYRADLIMNLIQNIKLSDREYTFRLCYVEPGFQRKFKENFKQAELQRLPKKFSLKYYGNGGIVNIEVNDDDVKSINISHYRQ</sequence>
<proteinExistence type="predicted"/>
<reference evidence="2" key="1">
    <citation type="submission" date="2022-11" db="UniProtKB">
        <authorList>
            <consortium name="WormBaseParasite"/>
        </authorList>
    </citation>
    <scope>IDENTIFICATION</scope>
</reference>
<dbReference type="Proteomes" id="UP000887540">
    <property type="component" value="Unplaced"/>
</dbReference>
<dbReference type="AlphaFoldDB" id="A0A914D3H2"/>